<evidence type="ECO:0000313" key="2">
    <source>
        <dbReference type="EMBL" id="WVZ52247.1"/>
    </source>
</evidence>
<dbReference type="SUPFAM" id="SSF53098">
    <property type="entry name" value="Ribonuclease H-like"/>
    <property type="match status" value="1"/>
</dbReference>
<feature type="domain" description="Integrase catalytic" evidence="1">
    <location>
        <begin position="75"/>
        <end position="154"/>
    </location>
</feature>
<accession>A0AAQ3SI42</accession>
<dbReference type="PROSITE" id="PS50994">
    <property type="entry name" value="INTEGRASE"/>
    <property type="match status" value="1"/>
</dbReference>
<name>A0AAQ3SI42_PASNO</name>
<dbReference type="GO" id="GO:0015074">
    <property type="term" value="P:DNA integration"/>
    <property type="evidence" value="ECO:0007669"/>
    <property type="project" value="InterPro"/>
</dbReference>
<gene>
    <name evidence="2" type="ORF">U9M48_003328</name>
</gene>
<dbReference type="Proteomes" id="UP001341281">
    <property type="component" value="Chromosome 01"/>
</dbReference>
<sequence>MYVSECDVCQRIKADHLKPAGMLQPLEVPFGNGKTYTWTSLWAYLPHEKGYDSIGKTICRVIYLSNCGTTRCSSTITSDRGSLFVSRFWEHLQTALGTTFIHSSAYHPQTGGQVERANQILEDMLRACALTYSTKWDECLPLASLLITTATRRA</sequence>
<reference evidence="2 3" key="1">
    <citation type="submission" date="2024-02" db="EMBL/GenBank/DDBJ databases">
        <title>High-quality chromosome-scale genome assembly of Pensacola bahiagrass (Paspalum notatum Flugge var. saurae).</title>
        <authorList>
            <person name="Vega J.M."/>
            <person name="Podio M."/>
            <person name="Orjuela J."/>
            <person name="Siena L.A."/>
            <person name="Pessino S.C."/>
            <person name="Combes M.C."/>
            <person name="Mariac C."/>
            <person name="Albertini E."/>
            <person name="Pupilli F."/>
            <person name="Ortiz J.P.A."/>
            <person name="Leblanc O."/>
        </authorList>
    </citation>
    <scope>NUCLEOTIDE SEQUENCE [LARGE SCALE GENOMIC DNA]</scope>
    <source>
        <strain evidence="2">R1</strain>
        <tissue evidence="2">Leaf</tissue>
    </source>
</reference>
<dbReference type="InterPro" id="IPR052160">
    <property type="entry name" value="Gypsy_RT_Integrase-like"/>
</dbReference>
<dbReference type="InterPro" id="IPR036397">
    <property type="entry name" value="RNaseH_sf"/>
</dbReference>
<keyword evidence="3" id="KW-1185">Reference proteome</keyword>
<dbReference type="AlphaFoldDB" id="A0AAQ3SI42"/>
<dbReference type="InterPro" id="IPR001584">
    <property type="entry name" value="Integrase_cat-core"/>
</dbReference>
<dbReference type="GO" id="GO:0003676">
    <property type="term" value="F:nucleic acid binding"/>
    <property type="evidence" value="ECO:0007669"/>
    <property type="project" value="InterPro"/>
</dbReference>
<dbReference type="Gene3D" id="3.30.420.10">
    <property type="entry name" value="Ribonuclease H-like superfamily/Ribonuclease H"/>
    <property type="match status" value="1"/>
</dbReference>
<dbReference type="InterPro" id="IPR012337">
    <property type="entry name" value="RNaseH-like_sf"/>
</dbReference>
<dbReference type="PANTHER" id="PTHR47266">
    <property type="entry name" value="ENDONUCLEASE-RELATED"/>
    <property type="match status" value="1"/>
</dbReference>
<proteinExistence type="predicted"/>
<evidence type="ECO:0000259" key="1">
    <source>
        <dbReference type="PROSITE" id="PS50994"/>
    </source>
</evidence>
<evidence type="ECO:0000313" key="3">
    <source>
        <dbReference type="Proteomes" id="UP001341281"/>
    </source>
</evidence>
<organism evidence="2 3">
    <name type="scientific">Paspalum notatum var. saurae</name>
    <dbReference type="NCBI Taxonomy" id="547442"/>
    <lineage>
        <taxon>Eukaryota</taxon>
        <taxon>Viridiplantae</taxon>
        <taxon>Streptophyta</taxon>
        <taxon>Embryophyta</taxon>
        <taxon>Tracheophyta</taxon>
        <taxon>Spermatophyta</taxon>
        <taxon>Magnoliopsida</taxon>
        <taxon>Liliopsida</taxon>
        <taxon>Poales</taxon>
        <taxon>Poaceae</taxon>
        <taxon>PACMAD clade</taxon>
        <taxon>Panicoideae</taxon>
        <taxon>Andropogonodae</taxon>
        <taxon>Paspaleae</taxon>
        <taxon>Paspalinae</taxon>
        <taxon>Paspalum</taxon>
    </lineage>
</organism>
<dbReference type="EMBL" id="CP144745">
    <property type="protein sequence ID" value="WVZ52247.1"/>
    <property type="molecule type" value="Genomic_DNA"/>
</dbReference>
<protein>
    <recommendedName>
        <fullName evidence="1">Integrase catalytic domain-containing protein</fullName>
    </recommendedName>
</protein>